<evidence type="ECO:0000256" key="10">
    <source>
        <dbReference type="ARBA" id="ARBA00048109"/>
    </source>
</evidence>
<accession>A0A4R5LQM1</accession>
<comment type="similarity">
    <text evidence="3">Belongs to the long-chain O-acyltransferase family.</text>
</comment>
<evidence type="ECO:0000256" key="2">
    <source>
        <dbReference type="ARBA" id="ARBA00005189"/>
    </source>
</evidence>
<keyword evidence="15" id="KW-1185">Reference proteome</keyword>
<evidence type="ECO:0000256" key="8">
    <source>
        <dbReference type="ARBA" id="ARBA00023098"/>
    </source>
</evidence>
<evidence type="ECO:0000256" key="6">
    <source>
        <dbReference type="ARBA" id="ARBA00022679"/>
    </source>
</evidence>
<dbReference type="GO" id="GO:0071731">
    <property type="term" value="P:response to nitric oxide"/>
    <property type="evidence" value="ECO:0007669"/>
    <property type="project" value="TreeGrafter"/>
</dbReference>
<keyword evidence="8" id="KW-0443">Lipid metabolism</keyword>
<organism evidence="14 15">
    <name type="scientific">Seongchinamella unica</name>
    <dbReference type="NCBI Taxonomy" id="2547392"/>
    <lineage>
        <taxon>Bacteria</taxon>
        <taxon>Pseudomonadati</taxon>
        <taxon>Pseudomonadota</taxon>
        <taxon>Gammaproteobacteria</taxon>
        <taxon>Cellvibrionales</taxon>
        <taxon>Halieaceae</taxon>
        <taxon>Seongchinamella</taxon>
    </lineage>
</organism>
<feature type="domain" description="O-acyltransferase WSD1 C-terminal" evidence="13">
    <location>
        <begin position="326"/>
        <end position="476"/>
    </location>
</feature>
<evidence type="ECO:0000256" key="5">
    <source>
        <dbReference type="ARBA" id="ARBA00022516"/>
    </source>
</evidence>
<comment type="catalytic activity">
    <reaction evidence="10">
        <text>an acyl-CoA + a 1,2-diacyl-sn-glycerol = a triacyl-sn-glycerol + CoA</text>
        <dbReference type="Rhea" id="RHEA:10868"/>
        <dbReference type="ChEBI" id="CHEBI:17815"/>
        <dbReference type="ChEBI" id="CHEBI:57287"/>
        <dbReference type="ChEBI" id="CHEBI:58342"/>
        <dbReference type="ChEBI" id="CHEBI:64615"/>
        <dbReference type="EC" id="2.3.1.20"/>
    </reaction>
</comment>
<feature type="region of interest" description="Disordered" evidence="11">
    <location>
        <begin position="487"/>
        <end position="510"/>
    </location>
</feature>
<gene>
    <name evidence="14" type="ORF">E2F43_14825</name>
</gene>
<dbReference type="UniPathway" id="UPA00282"/>
<dbReference type="GO" id="GO:0001666">
    <property type="term" value="P:response to hypoxia"/>
    <property type="evidence" value="ECO:0007669"/>
    <property type="project" value="TreeGrafter"/>
</dbReference>
<dbReference type="PANTHER" id="PTHR31650:SF1">
    <property type="entry name" value="WAX ESTER SYNTHASE_DIACYLGLYCEROL ACYLTRANSFERASE 4-RELATED"/>
    <property type="match status" value="1"/>
</dbReference>
<comment type="pathway">
    <text evidence="2">Lipid metabolism.</text>
</comment>
<dbReference type="OrthoDB" id="9810950at2"/>
<dbReference type="Proteomes" id="UP000295554">
    <property type="component" value="Unassembled WGS sequence"/>
</dbReference>
<protein>
    <recommendedName>
        <fullName evidence="4">diacylglycerol O-acyltransferase</fullName>
        <ecNumber evidence="4">2.3.1.20</ecNumber>
    </recommendedName>
</protein>
<evidence type="ECO:0000256" key="9">
    <source>
        <dbReference type="ARBA" id="ARBA00023315"/>
    </source>
</evidence>
<feature type="domain" description="O-acyltransferase WSD1-like N-terminal" evidence="12">
    <location>
        <begin position="18"/>
        <end position="285"/>
    </location>
</feature>
<dbReference type="PANTHER" id="PTHR31650">
    <property type="entry name" value="O-ACYLTRANSFERASE (WSD1-LIKE) FAMILY PROTEIN"/>
    <property type="match status" value="1"/>
</dbReference>
<dbReference type="SUPFAM" id="SSF52777">
    <property type="entry name" value="CoA-dependent acyltransferases"/>
    <property type="match status" value="1"/>
</dbReference>
<keyword evidence="7" id="KW-0319">Glycerol metabolism</keyword>
<evidence type="ECO:0000256" key="7">
    <source>
        <dbReference type="ARBA" id="ARBA00022798"/>
    </source>
</evidence>
<proteinExistence type="inferred from homology"/>
<dbReference type="InterPro" id="IPR014292">
    <property type="entry name" value="Acyl_transf_WS/DGAT"/>
</dbReference>
<dbReference type="GO" id="GO:0004144">
    <property type="term" value="F:diacylglycerol O-acyltransferase activity"/>
    <property type="evidence" value="ECO:0007669"/>
    <property type="project" value="UniProtKB-EC"/>
</dbReference>
<comment type="caution">
    <text evidence="14">The sequence shown here is derived from an EMBL/GenBank/DDBJ whole genome shotgun (WGS) entry which is preliminary data.</text>
</comment>
<evidence type="ECO:0000256" key="3">
    <source>
        <dbReference type="ARBA" id="ARBA00009587"/>
    </source>
</evidence>
<dbReference type="EMBL" id="SMSE01000003">
    <property type="protein sequence ID" value="TDG12831.1"/>
    <property type="molecule type" value="Genomic_DNA"/>
</dbReference>
<sequence>MTRPGGRENNSMRQTTGGDAFFLYTDRESRHQHISMLNIYDQSSVRGGPLRFKTILQQVEKRLSASPIFRQKLVQVPLNLDYPYWINDPDFDLEFHVRHIALPKPGDWRQLCIQVSRLHSRPLDMSRPVWEMYVIEGLDNVDFLPPGAFAIMTKVHHVALDGVAAAELTMAIHDTEPYPERERRQRRWRPERPPRAAELLSRAGVNNLRRGLRTGRSLTAKLGSAALEIGSSRKQYPAGEVTKAPLTRFNEPISPHRVWEAARFDLEEFRAVRKAVPGATINDVVLAVCGGAMTRYLDSKHETPDLPMTAMVPVSVRSRGESGGAGNKIHLSRTSLSTLERDPLKRLQRVQKSMEELKSVNAISARELMEIQEQVPAPTLVLAGRAVAASRGPGRAYRASHNMVVTNVPGPQQPLYFCGARLVMFTGLAVIGDDMGISHAVTSYDGDLVIAPLSDRKMMPDPAFYRACLEAAFAEIREAAAAKLAGSPGAHRAGGRKAGKRVAKRGRAGT</sequence>
<keyword evidence="5" id="KW-0444">Lipid biosynthesis</keyword>
<evidence type="ECO:0000259" key="13">
    <source>
        <dbReference type="Pfam" id="PF06974"/>
    </source>
</evidence>
<dbReference type="GO" id="GO:0006071">
    <property type="term" value="P:glycerol metabolic process"/>
    <property type="evidence" value="ECO:0007669"/>
    <property type="project" value="UniProtKB-KW"/>
</dbReference>
<evidence type="ECO:0000256" key="4">
    <source>
        <dbReference type="ARBA" id="ARBA00013244"/>
    </source>
</evidence>
<reference evidence="14 15" key="1">
    <citation type="submission" date="2019-03" db="EMBL/GenBank/DDBJ databases">
        <title>Seongchinamella monodicae gen. nov., sp. nov., a novel member of the Gammaproteobacteria isolated from a tidal mudflat of beach.</title>
        <authorList>
            <person name="Yang H.G."/>
            <person name="Kang J.W."/>
            <person name="Lee S.D."/>
        </authorList>
    </citation>
    <scope>NUCLEOTIDE SEQUENCE [LARGE SCALE GENOMIC DNA]</scope>
    <source>
        <strain evidence="14 15">GH4-78</strain>
    </source>
</reference>
<dbReference type="EC" id="2.3.1.20" evidence="4"/>
<evidence type="ECO:0000259" key="12">
    <source>
        <dbReference type="Pfam" id="PF03007"/>
    </source>
</evidence>
<dbReference type="NCBIfam" id="TIGR02946">
    <property type="entry name" value="acyl_WS_DGAT"/>
    <property type="match status" value="1"/>
</dbReference>
<name>A0A4R5LQM1_9GAMM</name>
<keyword evidence="9 14" id="KW-0012">Acyltransferase</keyword>
<evidence type="ECO:0000256" key="1">
    <source>
        <dbReference type="ARBA" id="ARBA00004771"/>
    </source>
</evidence>
<evidence type="ECO:0000313" key="15">
    <source>
        <dbReference type="Proteomes" id="UP000295554"/>
    </source>
</evidence>
<evidence type="ECO:0000313" key="14">
    <source>
        <dbReference type="EMBL" id="TDG12831.1"/>
    </source>
</evidence>
<comment type="pathway">
    <text evidence="1">Glycerolipid metabolism; triacylglycerol biosynthesis.</text>
</comment>
<keyword evidence="6 14" id="KW-0808">Transferase</keyword>
<dbReference type="InterPro" id="IPR004255">
    <property type="entry name" value="O-acyltransferase_WSD1_N"/>
</dbReference>
<dbReference type="AlphaFoldDB" id="A0A4R5LQM1"/>
<dbReference type="Pfam" id="PF03007">
    <property type="entry name" value="WS_DGAT_cat"/>
    <property type="match status" value="1"/>
</dbReference>
<dbReference type="GO" id="GO:0019432">
    <property type="term" value="P:triglyceride biosynthetic process"/>
    <property type="evidence" value="ECO:0007669"/>
    <property type="project" value="UniProtKB-UniPathway"/>
</dbReference>
<feature type="compositionally biased region" description="Basic residues" evidence="11">
    <location>
        <begin position="493"/>
        <end position="510"/>
    </location>
</feature>
<dbReference type="GO" id="GO:0051701">
    <property type="term" value="P:biological process involved in interaction with host"/>
    <property type="evidence" value="ECO:0007669"/>
    <property type="project" value="TreeGrafter"/>
</dbReference>
<evidence type="ECO:0000256" key="11">
    <source>
        <dbReference type="SAM" id="MobiDB-lite"/>
    </source>
</evidence>
<dbReference type="GO" id="GO:0005886">
    <property type="term" value="C:plasma membrane"/>
    <property type="evidence" value="ECO:0007669"/>
    <property type="project" value="TreeGrafter"/>
</dbReference>
<dbReference type="InterPro" id="IPR009721">
    <property type="entry name" value="O-acyltransferase_WSD1_C"/>
</dbReference>
<dbReference type="Pfam" id="PF06974">
    <property type="entry name" value="WS_DGAT_C"/>
    <property type="match status" value="1"/>
</dbReference>
<dbReference type="InterPro" id="IPR045034">
    <property type="entry name" value="O-acyltransferase_WSD1-like"/>
</dbReference>